<dbReference type="NCBIfam" id="TIGR00409">
    <property type="entry name" value="proS_fam_II"/>
    <property type="match status" value="1"/>
</dbReference>
<dbReference type="InterPro" id="IPR036621">
    <property type="entry name" value="Anticodon-bd_dom_sf"/>
</dbReference>
<comment type="domain">
    <text evidence="12">Consists of three domains: the N-terminal catalytic domain, the editing domain and the C-terminal anticodon-binding domain.</text>
</comment>
<dbReference type="NCBIfam" id="NF006625">
    <property type="entry name" value="PRK09194.1"/>
    <property type="match status" value="1"/>
</dbReference>
<dbReference type="InterPro" id="IPR050062">
    <property type="entry name" value="Pro-tRNA_synthetase"/>
</dbReference>
<dbReference type="PROSITE" id="PS50862">
    <property type="entry name" value="AA_TRNA_LIGASE_II"/>
    <property type="match status" value="1"/>
</dbReference>
<dbReference type="FunFam" id="3.30.930.10:FF:000167">
    <property type="entry name" value="Proline--tRNA ligase"/>
    <property type="match status" value="1"/>
</dbReference>
<dbReference type="GO" id="GO:0006433">
    <property type="term" value="P:prolyl-tRNA aminoacylation"/>
    <property type="evidence" value="ECO:0007669"/>
    <property type="project" value="UniProtKB-UniRule"/>
</dbReference>
<dbReference type="PRINTS" id="PR01046">
    <property type="entry name" value="TRNASYNTHPRO"/>
</dbReference>
<comment type="function">
    <text evidence="10 12">Catalyzes the attachment of proline to tRNA(Pro) in a two-step reaction: proline is first activated by ATP to form Pro-AMP and then transferred to the acceptor end of tRNA(Pro). As ProRS can inadvertently accommodate and process non-cognate amino acids such as alanine and cysteine, to avoid such errors it has two additional distinct editing activities against alanine. One activity is designated as 'pretransfer' editing and involves the tRNA(Pro)-independent hydrolysis of activated Ala-AMP. The other activity is designated 'posttransfer' editing and involves deacylation of mischarged Ala-tRNA(Pro). The misacylated Cys-tRNA(Pro) is not edited by ProRS.</text>
</comment>
<dbReference type="CDD" id="cd00861">
    <property type="entry name" value="ProRS_anticodon_short"/>
    <property type="match status" value="1"/>
</dbReference>
<dbReference type="InterPro" id="IPR007214">
    <property type="entry name" value="YbaK/aa-tRNA-synth-assoc-dom"/>
</dbReference>
<evidence type="ECO:0000256" key="9">
    <source>
        <dbReference type="ARBA" id="ARBA00047671"/>
    </source>
</evidence>
<organism evidence="14 15">
    <name type="scientific">Marinitoga piezophila (strain DSM 14283 / JCM 11233 / KA3)</name>
    <dbReference type="NCBI Taxonomy" id="443254"/>
    <lineage>
        <taxon>Bacteria</taxon>
        <taxon>Thermotogati</taxon>
        <taxon>Thermotogota</taxon>
        <taxon>Thermotogae</taxon>
        <taxon>Petrotogales</taxon>
        <taxon>Petrotogaceae</taxon>
        <taxon>Marinitoga</taxon>
    </lineage>
</organism>
<keyword evidence="8 12" id="KW-0030">Aminoacyl-tRNA synthetase</keyword>
<dbReference type="KEGG" id="mpz:Marpi_1940"/>
<dbReference type="AlphaFoldDB" id="H2J6N7"/>
<dbReference type="InterPro" id="IPR044140">
    <property type="entry name" value="ProRS_anticodon_short"/>
</dbReference>
<feature type="domain" description="Aminoacyl-transfer RNA synthetases class-II family profile" evidence="13">
    <location>
        <begin position="39"/>
        <end position="466"/>
    </location>
</feature>
<evidence type="ECO:0000256" key="3">
    <source>
        <dbReference type="ARBA" id="ARBA00022490"/>
    </source>
</evidence>
<dbReference type="InterPro" id="IPR004500">
    <property type="entry name" value="Pro-tRNA-synth_IIa_bac-type"/>
</dbReference>
<gene>
    <name evidence="12" type="primary">proS</name>
    <name evidence="14" type="ordered locus">Marpi_1940</name>
</gene>
<dbReference type="Gene3D" id="3.30.930.10">
    <property type="entry name" value="Bira Bifunctional Protein, Domain 2"/>
    <property type="match status" value="2"/>
</dbReference>
<comment type="subcellular location">
    <subcellularLocation>
        <location evidence="1 12">Cytoplasm</location>
    </subcellularLocation>
</comment>
<dbReference type="InterPro" id="IPR004154">
    <property type="entry name" value="Anticodon-bd"/>
</dbReference>
<dbReference type="HOGENOM" id="CLU_016739_0_0_0"/>
<dbReference type="SUPFAM" id="SSF55681">
    <property type="entry name" value="Class II aaRS and biotin synthetases"/>
    <property type="match status" value="1"/>
</dbReference>
<dbReference type="Pfam" id="PF04073">
    <property type="entry name" value="tRNA_edit"/>
    <property type="match status" value="1"/>
</dbReference>
<dbReference type="FunFam" id="3.30.930.10:FF:000065">
    <property type="entry name" value="Proline--tRNA ligase"/>
    <property type="match status" value="1"/>
</dbReference>
<dbReference type="CDD" id="cd00779">
    <property type="entry name" value="ProRS_core_prok"/>
    <property type="match status" value="1"/>
</dbReference>
<dbReference type="HAMAP" id="MF_01569">
    <property type="entry name" value="Pro_tRNA_synth_type1"/>
    <property type="match status" value="1"/>
</dbReference>
<dbReference type="GO" id="GO:0002161">
    <property type="term" value="F:aminoacyl-tRNA deacylase activity"/>
    <property type="evidence" value="ECO:0007669"/>
    <property type="project" value="InterPro"/>
</dbReference>
<keyword evidence="6 12" id="KW-0067">ATP-binding</keyword>
<evidence type="ECO:0000256" key="6">
    <source>
        <dbReference type="ARBA" id="ARBA00022840"/>
    </source>
</evidence>
<dbReference type="Pfam" id="PF00587">
    <property type="entry name" value="tRNA-synt_2b"/>
    <property type="match status" value="1"/>
</dbReference>
<dbReference type="InterPro" id="IPR045864">
    <property type="entry name" value="aa-tRNA-synth_II/BPL/LPL"/>
</dbReference>
<dbReference type="STRING" id="443254.Marpi_1940"/>
<evidence type="ECO:0000259" key="13">
    <source>
        <dbReference type="PROSITE" id="PS50862"/>
    </source>
</evidence>
<dbReference type="EC" id="6.1.1.15" evidence="12"/>
<name>H2J6N7_MARPK</name>
<dbReference type="InterPro" id="IPR006195">
    <property type="entry name" value="aa-tRNA-synth_II"/>
</dbReference>
<dbReference type="PANTHER" id="PTHR42753:SF2">
    <property type="entry name" value="PROLINE--TRNA LIGASE"/>
    <property type="match status" value="1"/>
</dbReference>
<reference evidence="15" key="2">
    <citation type="submission" date="2012-01" db="EMBL/GenBank/DDBJ databases">
        <title>Complete sequence of chromosome of Marinitoga piezophila KA3.</title>
        <authorList>
            <person name="Lucas S."/>
            <person name="Han J."/>
            <person name="Lapidus A."/>
            <person name="Cheng J.-F."/>
            <person name="Goodwin L."/>
            <person name="Pitluck S."/>
            <person name="Peters L."/>
            <person name="Mikhailova N."/>
            <person name="Teshima H."/>
            <person name="Detter J.C."/>
            <person name="Han C."/>
            <person name="Tapia R."/>
            <person name="Land M."/>
            <person name="Hauser L."/>
            <person name="Kyrpides N."/>
            <person name="Ivanova N."/>
            <person name="Pagani I."/>
            <person name="Jebbar M."/>
            <person name="Vannier P."/>
            <person name="Oger P."/>
            <person name="Cario A."/>
            <person name="Bartlett D."/>
            <person name="Noll K.M."/>
            <person name="Woyke T."/>
        </authorList>
    </citation>
    <scope>NUCLEOTIDE SEQUENCE [LARGE SCALE GENOMIC DNA]</scope>
    <source>
        <strain evidence="15">DSM 14283 / JCM 11233 / KA3</strain>
    </source>
</reference>
<evidence type="ECO:0000256" key="5">
    <source>
        <dbReference type="ARBA" id="ARBA00022741"/>
    </source>
</evidence>
<dbReference type="SUPFAM" id="SSF55826">
    <property type="entry name" value="YbaK/ProRS associated domain"/>
    <property type="match status" value="1"/>
</dbReference>
<dbReference type="SUPFAM" id="SSF52954">
    <property type="entry name" value="Class II aaRS ABD-related"/>
    <property type="match status" value="1"/>
</dbReference>
<dbReference type="Gene3D" id="3.40.50.800">
    <property type="entry name" value="Anticodon-binding domain"/>
    <property type="match status" value="1"/>
</dbReference>
<keyword evidence="3 12" id="KW-0963">Cytoplasm</keyword>
<comment type="similarity">
    <text evidence="11 12">Belongs to the class-II aminoacyl-tRNA synthetase family. ProS type 1 subfamily.</text>
</comment>
<dbReference type="CDD" id="cd04334">
    <property type="entry name" value="ProRS-INS"/>
    <property type="match status" value="1"/>
</dbReference>
<evidence type="ECO:0000313" key="14">
    <source>
        <dbReference type="EMBL" id="AEX86318.1"/>
    </source>
</evidence>
<comment type="catalytic activity">
    <reaction evidence="9 12">
        <text>tRNA(Pro) + L-proline + ATP = L-prolyl-tRNA(Pro) + AMP + diphosphate</text>
        <dbReference type="Rhea" id="RHEA:14305"/>
        <dbReference type="Rhea" id="RHEA-COMP:9700"/>
        <dbReference type="Rhea" id="RHEA-COMP:9702"/>
        <dbReference type="ChEBI" id="CHEBI:30616"/>
        <dbReference type="ChEBI" id="CHEBI:33019"/>
        <dbReference type="ChEBI" id="CHEBI:60039"/>
        <dbReference type="ChEBI" id="CHEBI:78442"/>
        <dbReference type="ChEBI" id="CHEBI:78532"/>
        <dbReference type="ChEBI" id="CHEBI:456215"/>
        <dbReference type="EC" id="6.1.1.15"/>
    </reaction>
</comment>
<protein>
    <recommendedName>
        <fullName evidence="12">Proline--tRNA ligase</fullName>
        <ecNumber evidence="12">6.1.1.15</ecNumber>
    </recommendedName>
    <alternativeName>
        <fullName evidence="12">Prolyl-tRNA synthetase</fullName>
        <shortName evidence="12">ProRS</shortName>
    </alternativeName>
</protein>
<dbReference type="InterPro" id="IPR033730">
    <property type="entry name" value="ProRS_core_prok"/>
</dbReference>
<keyword evidence="15" id="KW-1185">Reference proteome</keyword>
<dbReference type="InterPro" id="IPR023717">
    <property type="entry name" value="Pro-tRNA-Synthase_IIa_type1"/>
</dbReference>
<evidence type="ECO:0000256" key="11">
    <source>
        <dbReference type="ARBA" id="ARBA00060755"/>
    </source>
</evidence>
<accession>H2J6N7</accession>
<proteinExistence type="inferred from homology"/>
<keyword evidence="7 12" id="KW-0648">Protein biosynthesis</keyword>
<dbReference type="GO" id="GO:0005829">
    <property type="term" value="C:cytosol"/>
    <property type="evidence" value="ECO:0007669"/>
    <property type="project" value="TreeGrafter"/>
</dbReference>
<dbReference type="GO" id="GO:0005524">
    <property type="term" value="F:ATP binding"/>
    <property type="evidence" value="ECO:0007669"/>
    <property type="project" value="UniProtKB-UniRule"/>
</dbReference>
<sequence>MMRMSKYYAPTLKEVPNDVEIKSHELLIRGGFIRKTASGVYTYLPLGTKVLKKIENIVREEMEKIGSQEILMPIIQPAEIWQQSGRWDDYGPEMMKLKDRHNRDFTLGPTHEEMITTIVKNELRSYKQLPISLFQIANKYRDEIRPRFGVLRAREFIMKDAYSFHNSEESLDETYEDFYRAYENILKRLGVDYRVVEADTGAIGGNKSHEFQVLAEYGESTIYYCDCGYYATDEKAESKLTFEVENEEEKEIKKVSTPDVKTIDDVANFLNSSKEKIIKSLLFKGRDGWVLALIRGDYDLNIAKLRGLLKDQTLEMGAPEEIKAEFGVETGFIGPVGIKKDNLKIVGDLSIKGIKNGITGGMEKDTHYVNVNLNRDFNVDIFADIRMVKKGEPCPKCGKPLKEAKGIEVGQVFKLGTKYSEKLNAYYTDEDGRSKPFIMGCYGWGVSRTLGAIVEQLHDDYGMLWPRSIAPFEIVIIPVSMKKPELVEKAEEIYNLLKDKYDVLYDDRDASPGFKFKDADLIGIPMKVVLGKKMKDGKVEVKLRYEKNAEEVEITESFDKLLEIIDKKLKEYDPKIYLNSIDKE</sequence>
<dbReference type="InterPro" id="IPR002314">
    <property type="entry name" value="aa-tRNA-synt_IIb"/>
</dbReference>
<evidence type="ECO:0000256" key="7">
    <source>
        <dbReference type="ARBA" id="ARBA00022917"/>
    </source>
</evidence>
<evidence type="ECO:0000256" key="2">
    <source>
        <dbReference type="ARBA" id="ARBA00011738"/>
    </source>
</evidence>
<dbReference type="InterPro" id="IPR036754">
    <property type="entry name" value="YbaK/aa-tRNA-synt-asso_dom_sf"/>
</dbReference>
<dbReference type="Pfam" id="PF03129">
    <property type="entry name" value="HGTP_anticodon"/>
    <property type="match status" value="1"/>
</dbReference>
<dbReference type="Proteomes" id="UP000007161">
    <property type="component" value="Chromosome"/>
</dbReference>
<evidence type="ECO:0000256" key="4">
    <source>
        <dbReference type="ARBA" id="ARBA00022598"/>
    </source>
</evidence>
<evidence type="ECO:0000313" key="15">
    <source>
        <dbReference type="Proteomes" id="UP000007161"/>
    </source>
</evidence>
<dbReference type="GO" id="GO:0004827">
    <property type="term" value="F:proline-tRNA ligase activity"/>
    <property type="evidence" value="ECO:0007669"/>
    <property type="project" value="UniProtKB-UniRule"/>
</dbReference>
<keyword evidence="4 12" id="KW-0436">Ligase</keyword>
<evidence type="ECO:0000256" key="12">
    <source>
        <dbReference type="HAMAP-Rule" id="MF_01569"/>
    </source>
</evidence>
<dbReference type="eggNOG" id="COG0442">
    <property type="taxonomic scope" value="Bacteria"/>
</dbReference>
<dbReference type="EMBL" id="CP003257">
    <property type="protein sequence ID" value="AEX86318.1"/>
    <property type="molecule type" value="Genomic_DNA"/>
</dbReference>
<comment type="subunit">
    <text evidence="2 12">Homodimer.</text>
</comment>
<evidence type="ECO:0000256" key="1">
    <source>
        <dbReference type="ARBA" id="ARBA00004496"/>
    </source>
</evidence>
<evidence type="ECO:0000256" key="10">
    <source>
        <dbReference type="ARBA" id="ARBA00053664"/>
    </source>
</evidence>
<dbReference type="PANTHER" id="PTHR42753">
    <property type="entry name" value="MITOCHONDRIAL RIBOSOME PROTEIN L39/PROLYL-TRNA LIGASE FAMILY MEMBER"/>
    <property type="match status" value="1"/>
</dbReference>
<reference evidence="14 15" key="1">
    <citation type="journal article" date="2012" name="J. Bacteriol.">
        <title>Complete Genome Sequence of the Thermophilic, Piezophilic, Heterotrophic Bacterium Marinitoga piezophila KA3.</title>
        <authorList>
            <person name="Lucas S."/>
            <person name="Han J."/>
            <person name="Lapidus A."/>
            <person name="Cheng J.F."/>
            <person name="Goodwin L.A."/>
            <person name="Pitluck S."/>
            <person name="Peters L."/>
            <person name="Mikhailova N."/>
            <person name="Teshima H."/>
            <person name="Detter J.C."/>
            <person name="Han C."/>
            <person name="Tapia R."/>
            <person name="Land M."/>
            <person name="Hauser L."/>
            <person name="Kyrpides N.C."/>
            <person name="Ivanova N."/>
            <person name="Pagani I."/>
            <person name="Vannier P."/>
            <person name="Oger P."/>
            <person name="Bartlett D.H."/>
            <person name="Noll K.M."/>
            <person name="Woyke T."/>
            <person name="Jebbar M."/>
        </authorList>
    </citation>
    <scope>NUCLEOTIDE SEQUENCE [LARGE SCALE GENOMIC DNA]</scope>
    <source>
        <strain evidence="15">DSM 14283 / JCM 11233 / KA3</strain>
    </source>
</reference>
<evidence type="ECO:0000256" key="8">
    <source>
        <dbReference type="ARBA" id="ARBA00023146"/>
    </source>
</evidence>
<keyword evidence="5 12" id="KW-0547">Nucleotide-binding</keyword>
<dbReference type="InterPro" id="IPR002316">
    <property type="entry name" value="Pro-tRNA-ligase_IIa"/>
</dbReference>